<organism evidence="5 6">
    <name type="scientific">Candidatus Pantoea edessiphila</name>
    <dbReference type="NCBI Taxonomy" id="2044610"/>
    <lineage>
        <taxon>Bacteria</taxon>
        <taxon>Pseudomonadati</taxon>
        <taxon>Pseudomonadota</taxon>
        <taxon>Gammaproteobacteria</taxon>
        <taxon>Enterobacterales</taxon>
        <taxon>Erwiniaceae</taxon>
        <taxon>Pantoea</taxon>
    </lineage>
</organism>
<comment type="caution">
    <text evidence="5">The sequence shown here is derived from an EMBL/GenBank/DDBJ whole genome shotgun (WGS) entry which is preliminary data.</text>
</comment>
<dbReference type="AlphaFoldDB" id="A0A2P5T0H9"/>
<name>A0A2P5T0H9_9GAMM</name>
<keyword evidence="5" id="KW-0012">Acyltransferase</keyword>
<reference evidence="5 6" key="1">
    <citation type="journal article" date="2018" name="Genome Biol. Evol.">
        <title>Cladogenesis and Genomic Streamlining in Extracellular Endosymbionts of Tropical Stink Bugs.</title>
        <authorList>
            <person name="Otero-Bravo A."/>
            <person name="Goffredi S."/>
            <person name="Sabree Z.L."/>
        </authorList>
    </citation>
    <scope>NUCLEOTIDE SEQUENCE [LARGE SCALE GENOMIC DNA]</scope>
    <source>
        <strain evidence="5 6">SoEE</strain>
    </source>
</reference>
<accession>A0A2P5T0H9</accession>
<evidence type="ECO:0000313" key="6">
    <source>
        <dbReference type="Proteomes" id="UP000296153"/>
    </source>
</evidence>
<keyword evidence="2 5" id="KW-0808">Transferase</keyword>
<evidence type="ECO:0000256" key="3">
    <source>
        <dbReference type="ARBA" id="ARBA00022898"/>
    </source>
</evidence>
<dbReference type="InterPro" id="IPR015421">
    <property type="entry name" value="PyrdxlP-dep_Trfase_major"/>
</dbReference>
<dbReference type="EC" id="2.3.1.47" evidence="5"/>
<dbReference type="InterPro" id="IPR015422">
    <property type="entry name" value="PyrdxlP-dep_Trfase_small"/>
</dbReference>
<dbReference type="Pfam" id="PF00155">
    <property type="entry name" value="Aminotran_1_2"/>
    <property type="match status" value="1"/>
</dbReference>
<evidence type="ECO:0000259" key="4">
    <source>
        <dbReference type="Pfam" id="PF00155"/>
    </source>
</evidence>
<evidence type="ECO:0000256" key="2">
    <source>
        <dbReference type="ARBA" id="ARBA00022679"/>
    </source>
</evidence>
<dbReference type="InterPro" id="IPR015424">
    <property type="entry name" value="PyrdxlP-dep_Trfase"/>
</dbReference>
<dbReference type="GO" id="GO:0008710">
    <property type="term" value="F:8-amino-7-oxononanoate synthase activity"/>
    <property type="evidence" value="ECO:0007669"/>
    <property type="project" value="UniProtKB-EC"/>
</dbReference>
<dbReference type="SUPFAM" id="SSF53383">
    <property type="entry name" value="PLP-dependent transferases"/>
    <property type="match status" value="1"/>
</dbReference>
<dbReference type="GO" id="GO:0030170">
    <property type="term" value="F:pyridoxal phosphate binding"/>
    <property type="evidence" value="ECO:0007669"/>
    <property type="project" value="InterPro"/>
</dbReference>
<gene>
    <name evidence="5" type="ORF">CRV12_00265</name>
</gene>
<evidence type="ECO:0000256" key="1">
    <source>
        <dbReference type="ARBA" id="ARBA00001933"/>
    </source>
</evidence>
<dbReference type="InterPro" id="IPR050087">
    <property type="entry name" value="AON_synthase_class-II"/>
</dbReference>
<dbReference type="Gene3D" id="3.40.640.10">
    <property type="entry name" value="Type I PLP-dependent aspartate aminotransferase-like (Major domain)"/>
    <property type="match status" value="1"/>
</dbReference>
<dbReference type="RefSeq" id="WP_136130676.1">
    <property type="nucleotide sequence ID" value="NZ_PDKT01000001.1"/>
</dbReference>
<feature type="domain" description="Aminotransferase class I/classII large" evidence="4">
    <location>
        <begin position="40"/>
        <end position="378"/>
    </location>
</feature>
<dbReference type="PANTHER" id="PTHR13693:SF100">
    <property type="entry name" value="8-AMINO-7-OXONONANOATE SYNTHASE"/>
    <property type="match status" value="1"/>
</dbReference>
<dbReference type="InterPro" id="IPR004839">
    <property type="entry name" value="Aminotransferase_I/II_large"/>
</dbReference>
<dbReference type="PANTHER" id="PTHR13693">
    <property type="entry name" value="CLASS II AMINOTRANSFERASE/8-AMINO-7-OXONONANOATE SYNTHASE"/>
    <property type="match status" value="1"/>
</dbReference>
<comment type="cofactor">
    <cofactor evidence="1">
        <name>pyridoxal 5'-phosphate</name>
        <dbReference type="ChEBI" id="CHEBI:597326"/>
    </cofactor>
</comment>
<protein>
    <submittedName>
        <fullName evidence="5">8-amino-7-oxononanoate synthase</fullName>
        <ecNumber evidence="5">2.3.1.47</ecNumber>
    </submittedName>
</protein>
<sequence>MSWKLRINEYLSKQRFSNKWRERYIIDNNTTRLLKIDKKNYINFSSNDYLGLNQHPLIINSWKKGLYLMGAGSGSSSHIIGFSRFHADLERQLATWLGYPRALLFISGFDANQAVINLLAKKNDHIIADKLIHASLIDAALRSSAKLHRFNHNVIENLNYYLKYFCKGDKLVITEGIFSMDGDRAPLKNIYDKTKKHNGWLLVDDAHGIGVIGNQGRGSCYFNEIKPDILTISFSKAFGISGAALLCDEDIANYFWQFSKNLTYSTCMAPAQTFALQASLTLIQQGDYLRQRLNENINYFKLGIQSTNWNLIRSTSAIQSLIIGNNDKAKTISSKLANSGCWVNVIKPPTVPTGTTRLRLTLTAAHKFEDIDILLEALHNASI</sequence>
<dbReference type="OrthoDB" id="9807157at2"/>
<dbReference type="GO" id="GO:0009102">
    <property type="term" value="P:biotin biosynthetic process"/>
    <property type="evidence" value="ECO:0007669"/>
    <property type="project" value="TreeGrafter"/>
</dbReference>
<dbReference type="Proteomes" id="UP000296153">
    <property type="component" value="Unassembled WGS sequence"/>
</dbReference>
<dbReference type="Gene3D" id="3.90.1150.10">
    <property type="entry name" value="Aspartate Aminotransferase, domain 1"/>
    <property type="match status" value="1"/>
</dbReference>
<keyword evidence="3" id="KW-0663">Pyridoxal phosphate</keyword>
<evidence type="ECO:0000313" key="5">
    <source>
        <dbReference type="EMBL" id="PPI88066.1"/>
    </source>
</evidence>
<dbReference type="EMBL" id="PDKT01000001">
    <property type="protein sequence ID" value="PPI88066.1"/>
    <property type="molecule type" value="Genomic_DNA"/>
</dbReference>
<proteinExistence type="predicted"/>